<organism evidence="1 2">
    <name type="scientific">Nitrincola iocasae</name>
    <dbReference type="NCBI Taxonomy" id="2614693"/>
    <lineage>
        <taxon>Bacteria</taxon>
        <taxon>Pseudomonadati</taxon>
        <taxon>Pseudomonadota</taxon>
        <taxon>Gammaproteobacteria</taxon>
        <taxon>Oceanospirillales</taxon>
        <taxon>Oceanospirillaceae</taxon>
        <taxon>Nitrincola</taxon>
    </lineage>
</organism>
<dbReference type="Gene3D" id="1.10.238.160">
    <property type="match status" value="1"/>
</dbReference>
<name>A0A5J6LC54_9GAMM</name>
<evidence type="ECO:0000313" key="1">
    <source>
        <dbReference type="EMBL" id="QEW05868.1"/>
    </source>
</evidence>
<reference evidence="1 2" key="1">
    <citation type="submission" date="2019-09" db="EMBL/GenBank/DDBJ databases">
        <title>Nitrincola iocasae sp. nov., a bacterium isolated from the sediment collected at a cold seep field in South China Sea.</title>
        <authorList>
            <person name="Zhang H."/>
            <person name="Wang H."/>
            <person name="Li C."/>
        </authorList>
    </citation>
    <scope>NUCLEOTIDE SEQUENCE [LARGE SCALE GENOMIC DNA]</scope>
    <source>
        <strain evidence="1 2">KXZD1103</strain>
    </source>
</reference>
<dbReference type="InterPro" id="IPR010260">
    <property type="entry name" value="AlpA"/>
</dbReference>
<dbReference type="Pfam" id="PF05930">
    <property type="entry name" value="Phage_AlpA"/>
    <property type="match status" value="1"/>
</dbReference>
<dbReference type="RefSeq" id="WP_151053907.1">
    <property type="nucleotide sequence ID" value="NZ_CP044222.1"/>
</dbReference>
<gene>
    <name evidence="1" type="ORF">F5I99_04845</name>
</gene>
<dbReference type="PANTHER" id="PTHR36154:SF1">
    <property type="entry name" value="DNA-BINDING TRANSCRIPTIONAL ACTIVATOR ALPA"/>
    <property type="match status" value="1"/>
</dbReference>
<dbReference type="AlphaFoldDB" id="A0A5J6LC54"/>
<evidence type="ECO:0000313" key="2">
    <source>
        <dbReference type="Proteomes" id="UP000325606"/>
    </source>
</evidence>
<keyword evidence="2" id="KW-1185">Reference proteome</keyword>
<dbReference type="Proteomes" id="UP000325606">
    <property type="component" value="Chromosome"/>
</dbReference>
<accession>A0A5J6LC54</accession>
<sequence>MKLLRLPDVLNATGLSRSSLYRKLDDGSFPTSIRISQRSVAWCEEEVQRWIEERINEREVKPTA</sequence>
<dbReference type="SUPFAM" id="SSF46955">
    <property type="entry name" value="Putative DNA-binding domain"/>
    <property type="match status" value="1"/>
</dbReference>
<proteinExistence type="predicted"/>
<dbReference type="InterPro" id="IPR052931">
    <property type="entry name" value="Prophage_regulatory_activator"/>
</dbReference>
<protein>
    <submittedName>
        <fullName evidence="1">AlpA family phage regulatory protein</fullName>
    </submittedName>
</protein>
<dbReference type="EMBL" id="CP044222">
    <property type="protein sequence ID" value="QEW05868.1"/>
    <property type="molecule type" value="Genomic_DNA"/>
</dbReference>
<dbReference type="InterPro" id="IPR009061">
    <property type="entry name" value="DNA-bd_dom_put_sf"/>
</dbReference>
<dbReference type="KEGG" id="nik:F5I99_04845"/>
<dbReference type="PANTHER" id="PTHR36154">
    <property type="entry name" value="DNA-BINDING TRANSCRIPTIONAL ACTIVATOR ALPA"/>
    <property type="match status" value="1"/>
</dbReference>